<dbReference type="Proteomes" id="UP001593940">
    <property type="component" value="Unassembled WGS sequence"/>
</dbReference>
<dbReference type="InterPro" id="IPR029039">
    <property type="entry name" value="Flavoprotein-like_sf"/>
</dbReference>
<evidence type="ECO:0000259" key="2">
    <source>
        <dbReference type="Pfam" id="PF03358"/>
    </source>
</evidence>
<comment type="caution">
    <text evidence="3">The sequence shown here is derived from an EMBL/GenBank/DDBJ whole genome shotgun (WGS) entry which is preliminary data.</text>
</comment>
<feature type="region of interest" description="Disordered" evidence="1">
    <location>
        <begin position="322"/>
        <end position="355"/>
    </location>
</feature>
<gene>
    <name evidence="3" type="ORF">ACETIH_14780</name>
</gene>
<dbReference type="SUPFAM" id="SSF52218">
    <property type="entry name" value="Flavoproteins"/>
    <property type="match status" value="1"/>
</dbReference>
<reference evidence="3 4" key="1">
    <citation type="submission" date="2024-09" db="EMBL/GenBank/DDBJ databases">
        <title>Nodulacao em especies de Leguminosae Basais da Amazonia e Caracterizacao dos Rizobios e Bacterias Associadas aos Nodulos.</title>
        <authorList>
            <person name="Jambeiro I.C.A."/>
            <person name="Lopes I.S."/>
            <person name="Aguiar E.R.G.R."/>
            <person name="Santos A.F.J."/>
            <person name="Dos Santos J.M.F."/>
            <person name="Gross E."/>
        </authorList>
    </citation>
    <scope>NUCLEOTIDE SEQUENCE [LARGE SCALE GENOMIC DNA]</scope>
    <source>
        <strain evidence="3 4">BRUESC1165</strain>
    </source>
</reference>
<name>A0ABV6Y9L3_9HYPH</name>
<sequence>MKPNDDNGRRPASERPFRVLILAGSDRRQYNCPGVDSKARALMLRLAERLPSDWEVDYEDLGNVYGRARIQSCNACVSTAMPLCVWPCNCYEPGNKDEPDLMWDLDLYARLDLADAWAIIGPVNWYGPTSNLKLMFDRLVCANGGNPREDLIDHKDPEKAMALERSPEWEELSLNHLEGRTAAFFCYSDEGANEMDASGRPKKLRHKGWFNPDQEPFDDMRQAYAPLVWQCRFSGVEVPDDLWVHALTGAGLPYGENQAEDMIREDEIMTAFDAWVAQFTRVVTAKGKVDPGIYRAFGYEAPGHRWADLKLKWRETRMKAGYAPEGSSPAVQDRLGLNKDTGLSPTKSEGEKLRD</sequence>
<dbReference type="EMBL" id="JBHOMY010000038">
    <property type="protein sequence ID" value="MFC1457950.1"/>
    <property type="molecule type" value="Genomic_DNA"/>
</dbReference>
<evidence type="ECO:0000313" key="4">
    <source>
        <dbReference type="Proteomes" id="UP001593940"/>
    </source>
</evidence>
<proteinExistence type="predicted"/>
<dbReference type="InterPro" id="IPR005025">
    <property type="entry name" value="FMN_Rdtase-like_dom"/>
</dbReference>
<dbReference type="Gene3D" id="3.40.50.360">
    <property type="match status" value="1"/>
</dbReference>
<evidence type="ECO:0000313" key="3">
    <source>
        <dbReference type="EMBL" id="MFC1457950.1"/>
    </source>
</evidence>
<dbReference type="RefSeq" id="WP_377030081.1">
    <property type="nucleotide sequence ID" value="NZ_JBHOMY010000038.1"/>
</dbReference>
<keyword evidence="4" id="KW-1185">Reference proteome</keyword>
<protein>
    <submittedName>
        <fullName evidence="3">NAD(P)H-dependent oxidoreductase</fullName>
    </submittedName>
</protein>
<organism evidence="3 4">
    <name type="scientific">Microvirga arabica</name>
    <dbReference type="NCBI Taxonomy" id="1128671"/>
    <lineage>
        <taxon>Bacteria</taxon>
        <taxon>Pseudomonadati</taxon>
        <taxon>Pseudomonadota</taxon>
        <taxon>Alphaproteobacteria</taxon>
        <taxon>Hyphomicrobiales</taxon>
        <taxon>Methylobacteriaceae</taxon>
        <taxon>Microvirga</taxon>
    </lineage>
</organism>
<dbReference type="Pfam" id="PF03358">
    <property type="entry name" value="FMN_red"/>
    <property type="match status" value="1"/>
</dbReference>
<accession>A0ABV6Y9L3</accession>
<evidence type="ECO:0000256" key="1">
    <source>
        <dbReference type="SAM" id="MobiDB-lite"/>
    </source>
</evidence>
<feature type="domain" description="NADPH-dependent FMN reductase-like" evidence="2">
    <location>
        <begin position="18"/>
        <end position="144"/>
    </location>
</feature>